<keyword evidence="6" id="KW-0547">Nucleotide-binding</keyword>
<keyword evidence="9" id="KW-0324">Glycolysis</keyword>
<keyword evidence="5" id="KW-0808">Transferase</keyword>
<evidence type="ECO:0000256" key="9">
    <source>
        <dbReference type="ARBA" id="ARBA00023152"/>
    </source>
</evidence>
<dbReference type="SUPFAM" id="SSF53748">
    <property type="entry name" value="Phosphoglycerate kinase"/>
    <property type="match status" value="1"/>
</dbReference>
<dbReference type="GO" id="GO:0016301">
    <property type="term" value="F:kinase activity"/>
    <property type="evidence" value="ECO:0007669"/>
    <property type="project" value="UniProtKB-KW"/>
</dbReference>
<dbReference type="PANTHER" id="PTHR11406:SF23">
    <property type="entry name" value="PHOSPHOGLYCERATE KINASE 1, CHLOROPLASTIC-RELATED"/>
    <property type="match status" value="1"/>
</dbReference>
<evidence type="ECO:0000256" key="5">
    <source>
        <dbReference type="ARBA" id="ARBA00022679"/>
    </source>
</evidence>
<organism evidence="10 11">
    <name type="scientific">Alkalihalophilus lindianensis</name>
    <dbReference type="NCBI Taxonomy" id="1630542"/>
    <lineage>
        <taxon>Bacteria</taxon>
        <taxon>Bacillati</taxon>
        <taxon>Bacillota</taxon>
        <taxon>Bacilli</taxon>
        <taxon>Bacillales</taxon>
        <taxon>Bacillaceae</taxon>
        <taxon>Alkalihalophilus</taxon>
    </lineage>
</organism>
<dbReference type="EMBL" id="JAWJBA010000268">
    <property type="protein sequence ID" value="MDV2687067.1"/>
    <property type="molecule type" value="Genomic_DNA"/>
</dbReference>
<evidence type="ECO:0000256" key="7">
    <source>
        <dbReference type="ARBA" id="ARBA00022777"/>
    </source>
</evidence>
<dbReference type="EC" id="2.7.2.3" evidence="3"/>
<evidence type="ECO:0000256" key="6">
    <source>
        <dbReference type="ARBA" id="ARBA00022741"/>
    </source>
</evidence>
<evidence type="ECO:0000256" key="8">
    <source>
        <dbReference type="ARBA" id="ARBA00022840"/>
    </source>
</evidence>
<keyword evidence="8" id="KW-0067">ATP-binding</keyword>
<dbReference type="RefSeq" id="WP_317124099.1">
    <property type="nucleotide sequence ID" value="NZ_JAWJBA010000268.1"/>
</dbReference>
<feature type="non-terminal residue" evidence="10">
    <location>
        <position position="91"/>
    </location>
</feature>
<feature type="non-terminal residue" evidence="10">
    <location>
        <position position="1"/>
    </location>
</feature>
<dbReference type="Gene3D" id="3.40.50.1260">
    <property type="entry name" value="Phosphoglycerate kinase, N-terminal domain"/>
    <property type="match status" value="1"/>
</dbReference>
<dbReference type="Proteomes" id="UP001287282">
    <property type="component" value="Unassembled WGS sequence"/>
</dbReference>
<dbReference type="Pfam" id="PF00162">
    <property type="entry name" value="PGK"/>
    <property type="match status" value="1"/>
</dbReference>
<accession>A0ABU3XGP5</accession>
<sequence>LVDNLIIGGGLAYTFVKAQGHEIGKSLLEEDKIDLAKSFIEKAKAKGVHFYMPVDAVVADDFSAAANSKVVAIEEIPADWQALDIGPKTAD</sequence>
<proteinExistence type="predicted"/>
<dbReference type="InterPro" id="IPR015824">
    <property type="entry name" value="Phosphoglycerate_kinase_N"/>
</dbReference>
<comment type="caution">
    <text evidence="10">The sequence shown here is derived from an EMBL/GenBank/DDBJ whole genome shotgun (WGS) entry which is preliminary data.</text>
</comment>
<comment type="catalytic activity">
    <reaction evidence="1">
        <text>(2R)-3-phosphoglycerate + ATP = (2R)-3-phospho-glyceroyl phosphate + ADP</text>
        <dbReference type="Rhea" id="RHEA:14801"/>
        <dbReference type="ChEBI" id="CHEBI:30616"/>
        <dbReference type="ChEBI" id="CHEBI:57604"/>
        <dbReference type="ChEBI" id="CHEBI:58272"/>
        <dbReference type="ChEBI" id="CHEBI:456216"/>
        <dbReference type="EC" id="2.7.2.3"/>
    </reaction>
</comment>
<protein>
    <recommendedName>
        <fullName evidence="4">Phosphoglycerate kinase</fullName>
        <ecNumber evidence="3">2.7.2.3</ecNumber>
    </recommendedName>
</protein>
<evidence type="ECO:0000313" key="11">
    <source>
        <dbReference type="Proteomes" id="UP001287282"/>
    </source>
</evidence>
<evidence type="ECO:0000256" key="2">
    <source>
        <dbReference type="ARBA" id="ARBA00004838"/>
    </source>
</evidence>
<keyword evidence="7 10" id="KW-0418">Kinase</keyword>
<dbReference type="InterPro" id="IPR001576">
    <property type="entry name" value="Phosphoglycerate_kinase"/>
</dbReference>
<dbReference type="InterPro" id="IPR036043">
    <property type="entry name" value="Phosphoglycerate_kinase_sf"/>
</dbReference>
<gene>
    <name evidence="10" type="primary">pgk</name>
    <name evidence="10" type="ORF">RYX56_22215</name>
</gene>
<evidence type="ECO:0000256" key="1">
    <source>
        <dbReference type="ARBA" id="ARBA00000642"/>
    </source>
</evidence>
<evidence type="ECO:0000313" key="10">
    <source>
        <dbReference type="EMBL" id="MDV2687067.1"/>
    </source>
</evidence>
<comment type="pathway">
    <text evidence="2">Carbohydrate degradation; glycolysis; pyruvate from D-glyceraldehyde 3-phosphate: step 2/5.</text>
</comment>
<evidence type="ECO:0000256" key="3">
    <source>
        <dbReference type="ARBA" id="ARBA00013061"/>
    </source>
</evidence>
<dbReference type="PANTHER" id="PTHR11406">
    <property type="entry name" value="PHOSPHOGLYCERATE KINASE"/>
    <property type="match status" value="1"/>
</dbReference>
<name>A0ABU3XGP5_9BACI</name>
<keyword evidence="11" id="KW-1185">Reference proteome</keyword>
<reference evidence="10 11" key="1">
    <citation type="submission" date="2023-10" db="EMBL/GenBank/DDBJ databases">
        <title>Screening of Alkalihalobacillus lindianensis BZ-TG-R113 and Its Alleviation of Salt Stress on Rapeseed Growth.</title>
        <authorList>
            <person name="Zhao B."/>
            <person name="Guo T."/>
        </authorList>
    </citation>
    <scope>NUCLEOTIDE SEQUENCE [LARGE SCALE GENOMIC DNA]</scope>
    <source>
        <strain evidence="10 11">BZ-TG-R113</strain>
    </source>
</reference>
<evidence type="ECO:0000256" key="4">
    <source>
        <dbReference type="ARBA" id="ARBA00016471"/>
    </source>
</evidence>